<name>A0AAN8RK09_9PEZI</name>
<evidence type="ECO:0000313" key="1">
    <source>
        <dbReference type="EMBL" id="KAK6350379.1"/>
    </source>
</evidence>
<dbReference type="PANTHER" id="PTHR38134:SF2">
    <property type="entry name" value="GALACTOKINASE"/>
    <property type="match status" value="1"/>
</dbReference>
<keyword evidence="2" id="KW-1185">Reference proteome</keyword>
<gene>
    <name evidence="1" type="ORF">TWF718_003572</name>
</gene>
<comment type="caution">
    <text evidence="1">The sequence shown here is derived from an EMBL/GenBank/DDBJ whole genome shotgun (WGS) entry which is preliminary data.</text>
</comment>
<dbReference type="Proteomes" id="UP001313282">
    <property type="component" value="Unassembled WGS sequence"/>
</dbReference>
<reference evidence="1 2" key="1">
    <citation type="submission" date="2019-10" db="EMBL/GenBank/DDBJ databases">
        <authorList>
            <person name="Palmer J.M."/>
        </authorList>
    </citation>
    <scope>NUCLEOTIDE SEQUENCE [LARGE SCALE GENOMIC DNA]</scope>
    <source>
        <strain evidence="1 2">TWF718</strain>
    </source>
</reference>
<dbReference type="SUPFAM" id="SSF53756">
    <property type="entry name" value="UDP-Glycosyltransferase/glycogen phosphorylase"/>
    <property type="match status" value="1"/>
</dbReference>
<sequence>MSPSHIAYYISSHGYGHATRAIQLCHSFLRAYDTIEITIVSQASSQIFLPLLNASNRVNLRPVNIDSEVIQPTPYSLDVERTVRNLLNLDRDNIVRQEEEWLKGGDVDLVLVDAPFAPCIAASKAGVLTVLITNFSFAEVFSYFTPMVDPSIRSLLSQSVDEAVEGYGHADIWLRLPGWLPNPGFLSATLPSSTWISDEALKVSTDETIAPEYSLSRPNFRRKIIDTPLISRPATAATSKTDLLKILGVSPLLQSHKILLLLLPLPDPPPQIPSDWICVVAGSTPTMLLPDRYFVAPGDIHIPDLMKISGCVMAKLGYGTVSEVLAADIPLVYIPRRQFVEEYGLRHLVETFPGYENRAERLEIQEFEKGYWWWVVTELEGREKSGEPAGPVDDGDAIRQLVVEQLEAWKSLT</sequence>
<proteinExistence type="predicted"/>
<dbReference type="EMBL" id="JAVHNR010000002">
    <property type="protein sequence ID" value="KAK6350379.1"/>
    <property type="molecule type" value="Genomic_DNA"/>
</dbReference>
<evidence type="ECO:0000313" key="2">
    <source>
        <dbReference type="Proteomes" id="UP001313282"/>
    </source>
</evidence>
<protein>
    <submittedName>
        <fullName evidence="1">Uncharacterized protein</fullName>
    </submittedName>
</protein>
<dbReference type="PANTHER" id="PTHR38134">
    <property type="entry name" value="SLR1395 PROTEIN"/>
    <property type="match status" value="1"/>
</dbReference>
<dbReference type="InterPro" id="IPR053205">
    <property type="entry name" value="GHMP_kinase_L-arabinokinase"/>
</dbReference>
<dbReference type="AlphaFoldDB" id="A0AAN8RK09"/>
<accession>A0AAN8RK09</accession>
<organism evidence="1 2">
    <name type="scientific">Orbilia javanica</name>
    <dbReference type="NCBI Taxonomy" id="47235"/>
    <lineage>
        <taxon>Eukaryota</taxon>
        <taxon>Fungi</taxon>
        <taxon>Dikarya</taxon>
        <taxon>Ascomycota</taxon>
        <taxon>Pezizomycotina</taxon>
        <taxon>Orbiliomycetes</taxon>
        <taxon>Orbiliales</taxon>
        <taxon>Orbiliaceae</taxon>
        <taxon>Orbilia</taxon>
    </lineage>
</organism>